<name>A0A8S9ZDM9_9BILA</name>
<dbReference type="GO" id="GO:0005783">
    <property type="term" value="C:endoplasmic reticulum"/>
    <property type="evidence" value="ECO:0007669"/>
    <property type="project" value="TreeGrafter"/>
</dbReference>
<keyword evidence="1" id="KW-1133">Transmembrane helix</keyword>
<keyword evidence="1" id="KW-0812">Transmembrane</keyword>
<accession>A0A8S9ZDM9</accession>
<dbReference type="AlphaFoldDB" id="A0A8S9ZDM9"/>
<protein>
    <recommendedName>
        <fullName evidence="5">Translocon-associated protein subunit beta</fullName>
    </recommendedName>
</protein>
<feature type="signal peptide" evidence="2">
    <location>
        <begin position="1"/>
        <end position="27"/>
    </location>
</feature>
<evidence type="ECO:0008006" key="5">
    <source>
        <dbReference type="Google" id="ProtNLM"/>
    </source>
</evidence>
<dbReference type="OrthoDB" id="5860827at2759"/>
<dbReference type="EMBL" id="JABEBT010000141">
    <property type="protein sequence ID" value="KAF7629285.1"/>
    <property type="molecule type" value="Genomic_DNA"/>
</dbReference>
<sequence>MILEKKSISSLFLCFYLVISFSVHLNAKNEADTDTLFEVYKLNLKNIFNFKAGDKKALNSARILTSKFTLSQYAVESMDYVIEYMLYNVGDRTALKVTMDDRNSFPTQSFDIVKGFLNVHWKEIAPGENVTHSVVVRPRTSGIFNYTSALVTYYPSSEAKQAIISYSTAPGEGNIYRLKDYERRFSSKIGVWIVFLLLSMPTTVLPFLIWFQVQKKYAKSQIGQKKTR</sequence>
<dbReference type="Proteomes" id="UP000605970">
    <property type="component" value="Unassembled WGS sequence"/>
</dbReference>
<keyword evidence="2" id="KW-0732">Signal</keyword>
<evidence type="ECO:0000256" key="2">
    <source>
        <dbReference type="SAM" id="SignalP"/>
    </source>
</evidence>
<dbReference type="Pfam" id="PF05753">
    <property type="entry name" value="TRAP_beta"/>
    <property type="match status" value="1"/>
</dbReference>
<keyword evidence="4" id="KW-1185">Reference proteome</keyword>
<evidence type="ECO:0000313" key="3">
    <source>
        <dbReference type="EMBL" id="KAF7629285.1"/>
    </source>
</evidence>
<dbReference type="PANTHER" id="PTHR12861">
    <property type="entry name" value="TRANSLOCON-ASSOCIATED PROTEIN, BETA SUBUNIT PRECURSOR TRAP-BETA SIGNAL SEQUENCE RECEPTOR BETA SUBUNIT"/>
    <property type="match status" value="1"/>
</dbReference>
<evidence type="ECO:0000256" key="1">
    <source>
        <dbReference type="SAM" id="Phobius"/>
    </source>
</evidence>
<reference evidence="3" key="1">
    <citation type="journal article" date="2020" name="Ecol. Evol.">
        <title>Genome structure and content of the rice root-knot nematode (Meloidogyne graminicola).</title>
        <authorList>
            <person name="Phan N.T."/>
            <person name="Danchin E.G.J."/>
            <person name="Klopp C."/>
            <person name="Perfus-Barbeoch L."/>
            <person name="Kozlowski D.K."/>
            <person name="Koutsovoulos G.D."/>
            <person name="Lopez-Roques C."/>
            <person name="Bouchez O."/>
            <person name="Zahm M."/>
            <person name="Besnard G."/>
            <person name="Bellafiore S."/>
        </authorList>
    </citation>
    <scope>NUCLEOTIDE SEQUENCE</scope>
    <source>
        <strain evidence="3">VN-18</strain>
    </source>
</reference>
<comment type="caution">
    <text evidence="3">The sequence shown here is derived from an EMBL/GenBank/DDBJ whole genome shotgun (WGS) entry which is preliminary data.</text>
</comment>
<gene>
    <name evidence="3" type="ORF">Mgra_00009179</name>
</gene>
<evidence type="ECO:0000313" key="4">
    <source>
        <dbReference type="Proteomes" id="UP000605970"/>
    </source>
</evidence>
<keyword evidence="1" id="KW-0472">Membrane</keyword>
<feature type="transmembrane region" description="Helical" evidence="1">
    <location>
        <begin position="189"/>
        <end position="211"/>
    </location>
</feature>
<dbReference type="PANTHER" id="PTHR12861:SF3">
    <property type="entry name" value="TRANSLOCON-ASSOCIATED PROTEIN SUBUNIT BETA"/>
    <property type="match status" value="1"/>
</dbReference>
<organism evidence="3 4">
    <name type="scientific">Meloidogyne graminicola</name>
    <dbReference type="NCBI Taxonomy" id="189291"/>
    <lineage>
        <taxon>Eukaryota</taxon>
        <taxon>Metazoa</taxon>
        <taxon>Ecdysozoa</taxon>
        <taxon>Nematoda</taxon>
        <taxon>Chromadorea</taxon>
        <taxon>Rhabditida</taxon>
        <taxon>Tylenchina</taxon>
        <taxon>Tylenchomorpha</taxon>
        <taxon>Tylenchoidea</taxon>
        <taxon>Meloidogynidae</taxon>
        <taxon>Meloidogyninae</taxon>
        <taxon>Meloidogyne</taxon>
    </lineage>
</organism>
<feature type="chain" id="PRO_5035758879" description="Translocon-associated protein subunit beta" evidence="2">
    <location>
        <begin position="28"/>
        <end position="228"/>
    </location>
</feature>
<proteinExistence type="predicted"/>